<feature type="compositionally biased region" description="Polar residues" evidence="1">
    <location>
        <begin position="92"/>
        <end position="118"/>
    </location>
</feature>
<evidence type="ECO:0000313" key="2">
    <source>
        <dbReference type="EMBL" id="RCJ19065.1"/>
    </source>
</evidence>
<dbReference type="EMBL" id="LXQD01000343">
    <property type="protein sequence ID" value="RCJ19065.1"/>
    <property type="molecule type" value="Genomic_DNA"/>
</dbReference>
<feature type="compositionally biased region" description="Low complexity" evidence="1">
    <location>
        <begin position="277"/>
        <end position="289"/>
    </location>
</feature>
<feature type="region of interest" description="Disordered" evidence="1">
    <location>
        <begin position="277"/>
        <end position="298"/>
    </location>
</feature>
<reference evidence="2" key="1">
    <citation type="submission" date="2016-04" db="EMBL/GenBank/DDBJ databases">
        <authorList>
            <person name="Tabuchi Yagui T.R."/>
        </authorList>
    </citation>
    <scope>NUCLEOTIDE SEQUENCE [LARGE SCALE GENOMIC DNA]</scope>
    <source>
        <strain evidence="2">NIES-26</strain>
    </source>
</reference>
<gene>
    <name evidence="2" type="ORF">A6770_32300</name>
</gene>
<feature type="region of interest" description="Disordered" evidence="1">
    <location>
        <begin position="86"/>
        <end position="188"/>
    </location>
</feature>
<comment type="caution">
    <text evidence="2">The sequence shown here is derived from an EMBL/GenBank/DDBJ whole genome shotgun (WGS) entry which is preliminary data.</text>
</comment>
<protein>
    <submittedName>
        <fullName evidence="2">Uncharacterized protein</fullName>
    </submittedName>
</protein>
<accession>A0A367Q4U0</accession>
<sequence>MDHKSQLQPPETFITPLLQLRDYYAPLVEKYEQLYTQALANFNHVEALLGSWSSSSSANDNRLTSEDFIAPVQQNLLSGNSDRIVETESKQSETVNFQLPTTDNLSSTNPDITTSTVISEPPASICETLTDDTSNRHNDLEVNSVEPNTSQPPQTENLSSTSDKDFSSTESTDEAIETPEVPQQNSLSWSEIPMLSEYQSFNRTEAILQVLQKHAGTICHIDFFVRSLYGELEPSVFKVVKGRVHSTLTRGKETSKWSLVPGKPACYTLSLKLLKSNRNSSSSKQSKNNNKPDPRAKTNLIPMLGEFEGQFLIDALTSLLQQNPGKVFNVAEVIEELYGELDESDIREVKPKVLNELSRGHRTGRFSRVHDEIGLYTWDTKLL</sequence>
<dbReference type="AlphaFoldDB" id="A0A367Q4U0"/>
<evidence type="ECO:0000256" key="1">
    <source>
        <dbReference type="SAM" id="MobiDB-lite"/>
    </source>
</evidence>
<proteinExistence type="predicted"/>
<evidence type="ECO:0000313" key="3">
    <source>
        <dbReference type="Proteomes" id="UP000252107"/>
    </source>
</evidence>
<dbReference type="Proteomes" id="UP000252107">
    <property type="component" value="Unassembled WGS sequence"/>
</dbReference>
<organism evidence="2 3">
    <name type="scientific">Nostoc minutum NIES-26</name>
    <dbReference type="NCBI Taxonomy" id="1844469"/>
    <lineage>
        <taxon>Bacteria</taxon>
        <taxon>Bacillati</taxon>
        <taxon>Cyanobacteriota</taxon>
        <taxon>Cyanophyceae</taxon>
        <taxon>Nostocales</taxon>
        <taxon>Nostocaceae</taxon>
        <taxon>Nostoc</taxon>
    </lineage>
</organism>
<feature type="compositionally biased region" description="Polar residues" evidence="1">
    <location>
        <begin position="145"/>
        <end position="161"/>
    </location>
</feature>
<name>A0A367Q4U0_9NOSO</name>
<keyword evidence="3" id="KW-1185">Reference proteome</keyword>